<dbReference type="SUPFAM" id="SSF89447">
    <property type="entry name" value="AbrB/MazE/MraZ-like"/>
    <property type="match status" value="1"/>
</dbReference>
<gene>
    <name evidence="2" type="ORF">MNBD_NITROSPIRAE03-727</name>
</gene>
<feature type="domain" description="SpoVT-AbrB" evidence="1">
    <location>
        <begin position="1"/>
        <end position="46"/>
    </location>
</feature>
<organism evidence="2">
    <name type="scientific">hydrothermal vent metagenome</name>
    <dbReference type="NCBI Taxonomy" id="652676"/>
    <lineage>
        <taxon>unclassified sequences</taxon>
        <taxon>metagenomes</taxon>
        <taxon>ecological metagenomes</taxon>
    </lineage>
</organism>
<sequence length="77" mass="8581">MSFATISSKGQITLPSDIRSKLDIKPKDKVEVIIRDGEIILKTVPSFRKLRGSISREKGSARRAMELTVSKHVTEKA</sequence>
<dbReference type="InterPro" id="IPR052975">
    <property type="entry name" value="Repressor-like_regulatory"/>
</dbReference>
<evidence type="ECO:0000313" key="2">
    <source>
        <dbReference type="EMBL" id="VAX34450.1"/>
    </source>
</evidence>
<dbReference type="PANTHER" id="PTHR34860">
    <property type="entry name" value="REPRESSOR-LIKE PROTEIN SSO7C3"/>
    <property type="match status" value="1"/>
</dbReference>
<dbReference type="PROSITE" id="PS51740">
    <property type="entry name" value="SPOVT_ABRB"/>
    <property type="match status" value="1"/>
</dbReference>
<dbReference type="SMART" id="SM00966">
    <property type="entry name" value="SpoVT_AbrB"/>
    <property type="match status" value="1"/>
</dbReference>
<dbReference type="PANTHER" id="PTHR34860:SF6">
    <property type="entry name" value="REPRESSOR-LIKE PROTEIN SSO7C3"/>
    <property type="match status" value="1"/>
</dbReference>
<protein>
    <recommendedName>
        <fullName evidence="1">SpoVT-AbrB domain-containing protein</fullName>
    </recommendedName>
</protein>
<dbReference type="InterPro" id="IPR007159">
    <property type="entry name" value="SpoVT-AbrB_dom"/>
</dbReference>
<dbReference type="NCBIfam" id="TIGR01439">
    <property type="entry name" value="lp_hng_hel_AbrB"/>
    <property type="match status" value="1"/>
</dbReference>
<reference evidence="2" key="1">
    <citation type="submission" date="2018-06" db="EMBL/GenBank/DDBJ databases">
        <authorList>
            <person name="Zhirakovskaya E."/>
        </authorList>
    </citation>
    <scope>NUCLEOTIDE SEQUENCE</scope>
</reference>
<dbReference type="InterPro" id="IPR037914">
    <property type="entry name" value="SpoVT-AbrB_sf"/>
</dbReference>
<name>A0A3B1DHR0_9ZZZZ</name>
<dbReference type="Gene3D" id="2.10.260.10">
    <property type="match status" value="1"/>
</dbReference>
<dbReference type="Pfam" id="PF04014">
    <property type="entry name" value="MazE_antitoxin"/>
    <property type="match status" value="1"/>
</dbReference>
<dbReference type="AlphaFoldDB" id="A0A3B1DHR0"/>
<proteinExistence type="predicted"/>
<dbReference type="GO" id="GO:0003677">
    <property type="term" value="F:DNA binding"/>
    <property type="evidence" value="ECO:0007669"/>
    <property type="project" value="InterPro"/>
</dbReference>
<accession>A0A3B1DHR0</accession>
<dbReference type="EMBL" id="UOGI01000322">
    <property type="protein sequence ID" value="VAX34450.1"/>
    <property type="molecule type" value="Genomic_DNA"/>
</dbReference>
<evidence type="ECO:0000259" key="1">
    <source>
        <dbReference type="PROSITE" id="PS51740"/>
    </source>
</evidence>